<keyword evidence="2" id="KW-1185">Reference proteome</keyword>
<proteinExistence type="predicted"/>
<comment type="caution">
    <text evidence="1">The sequence shown here is derived from an EMBL/GenBank/DDBJ whole genome shotgun (WGS) entry which is preliminary data.</text>
</comment>
<gene>
    <name evidence="1" type="ORF">DHETER_LOCUS12642</name>
</gene>
<name>A0ACA9PPA5_9GLOM</name>
<accession>A0ACA9PPA5</accession>
<evidence type="ECO:0000313" key="1">
    <source>
        <dbReference type="EMBL" id="CAG8717630.1"/>
    </source>
</evidence>
<evidence type="ECO:0000313" key="2">
    <source>
        <dbReference type="Proteomes" id="UP000789702"/>
    </source>
</evidence>
<sequence length="328" mass="37935">GNTHSVKQINYRSGQHKRFIENLLNENAIITNIFPQRRGDNGIDIIATFNRKIILIKCINFNNPIYDNVLREFQASIHRFGEGILSIIVYNSEESDNPLIRKNKGSHSKVKILNEKTIINYIKNNLTKKTPDHSKIASHLQEKPHKSSHNEYDELLDDILNHAVFRNDYQFDQSVSHNDTPVMDRQEALRSPELRRTTPSGNVKVDEVGWECHNINSVERRRNNDVYYLDEQIDNNHDYNGKLLNNVVKAPYGGNSSRDITQDDEIPKTNNNSWSCPKCTFDNIQLMSRCEMCLTERPDTQQPQSFTPTEPSSPQWSCPQCTFMNESD</sequence>
<protein>
    <submittedName>
        <fullName evidence="1">2818_t:CDS:1</fullName>
    </submittedName>
</protein>
<feature type="non-terminal residue" evidence="1">
    <location>
        <position position="328"/>
    </location>
</feature>
<feature type="non-terminal residue" evidence="1">
    <location>
        <position position="1"/>
    </location>
</feature>
<dbReference type="EMBL" id="CAJVPU010031687">
    <property type="protein sequence ID" value="CAG8717630.1"/>
    <property type="molecule type" value="Genomic_DNA"/>
</dbReference>
<dbReference type="Proteomes" id="UP000789702">
    <property type="component" value="Unassembled WGS sequence"/>
</dbReference>
<reference evidence="1" key="1">
    <citation type="submission" date="2021-06" db="EMBL/GenBank/DDBJ databases">
        <authorList>
            <person name="Kallberg Y."/>
            <person name="Tangrot J."/>
            <person name="Rosling A."/>
        </authorList>
    </citation>
    <scope>NUCLEOTIDE SEQUENCE</scope>
    <source>
        <strain evidence="1">IL203A</strain>
    </source>
</reference>
<organism evidence="1 2">
    <name type="scientific">Dentiscutata heterogama</name>
    <dbReference type="NCBI Taxonomy" id="1316150"/>
    <lineage>
        <taxon>Eukaryota</taxon>
        <taxon>Fungi</taxon>
        <taxon>Fungi incertae sedis</taxon>
        <taxon>Mucoromycota</taxon>
        <taxon>Glomeromycotina</taxon>
        <taxon>Glomeromycetes</taxon>
        <taxon>Diversisporales</taxon>
        <taxon>Gigasporaceae</taxon>
        <taxon>Dentiscutata</taxon>
    </lineage>
</organism>